<evidence type="ECO:0000313" key="1">
    <source>
        <dbReference type="EMBL" id="KAB0340778.1"/>
    </source>
</evidence>
<gene>
    <name evidence="2" type="ORF">FD754_022833</name>
    <name evidence="1" type="ORF">FD754_022834</name>
</gene>
<dbReference type="EMBL" id="VCEA01000029">
    <property type="protein sequence ID" value="KAB0340778.1"/>
    <property type="molecule type" value="Genomic_DNA"/>
</dbReference>
<dbReference type="GO" id="GO:0005886">
    <property type="term" value="C:plasma membrane"/>
    <property type="evidence" value="ECO:0007669"/>
    <property type="project" value="TreeGrafter"/>
</dbReference>
<evidence type="ECO:0000313" key="3">
    <source>
        <dbReference type="Proteomes" id="UP000326458"/>
    </source>
</evidence>
<sequence>MCLYITPVQGHCFYQGYATEIPNSVVTLSTCSGLRGLLQFENVSYGIEPLESSTTYEHVIYLIRDKKSDFSPITENNSTTQFADQSYKILVKSNVICTILN</sequence>
<dbReference type="GO" id="GO:0008584">
    <property type="term" value="P:male gonad development"/>
    <property type="evidence" value="ECO:0007669"/>
    <property type="project" value="TreeGrafter"/>
</dbReference>
<dbReference type="PANTHER" id="PTHR11905:SF26">
    <property type="entry name" value="A DISINTEGRIN AND METALLOPEPTIDASE DOMAIN 3"/>
    <property type="match status" value="1"/>
</dbReference>
<proteinExistence type="predicted"/>
<accession>A0A5N3UVK2</accession>
<dbReference type="GO" id="GO:0007155">
    <property type="term" value="P:cell adhesion"/>
    <property type="evidence" value="ECO:0007669"/>
    <property type="project" value="TreeGrafter"/>
</dbReference>
<dbReference type="PANTHER" id="PTHR11905">
    <property type="entry name" value="ADAM A DISINTEGRIN AND METALLOPROTEASE DOMAIN"/>
    <property type="match status" value="1"/>
</dbReference>
<keyword evidence="3" id="KW-1185">Reference proteome</keyword>
<evidence type="ECO:0000313" key="2">
    <source>
        <dbReference type="EMBL" id="KAB0340783.1"/>
    </source>
</evidence>
<name>A0A5N3UVK2_MUNMU</name>
<dbReference type="Proteomes" id="UP000326458">
    <property type="component" value="Unassembled WGS sequence"/>
</dbReference>
<protein>
    <submittedName>
        <fullName evidence="1">Uncharacterized protein</fullName>
    </submittedName>
</protein>
<organism evidence="1 3">
    <name type="scientific">Muntiacus muntjak</name>
    <name type="common">Barking deer</name>
    <name type="synonym">Indian muntjac</name>
    <dbReference type="NCBI Taxonomy" id="9888"/>
    <lineage>
        <taxon>Eukaryota</taxon>
        <taxon>Metazoa</taxon>
        <taxon>Chordata</taxon>
        <taxon>Craniata</taxon>
        <taxon>Vertebrata</taxon>
        <taxon>Euteleostomi</taxon>
        <taxon>Mammalia</taxon>
        <taxon>Eutheria</taxon>
        <taxon>Laurasiatheria</taxon>
        <taxon>Artiodactyla</taxon>
        <taxon>Ruminantia</taxon>
        <taxon>Pecora</taxon>
        <taxon>Cervidae</taxon>
        <taxon>Muntiacinae</taxon>
        <taxon>Muntiacus</taxon>
    </lineage>
</organism>
<dbReference type="EMBL" id="VCEA01000028">
    <property type="protein sequence ID" value="KAB0340783.1"/>
    <property type="molecule type" value="Genomic_DNA"/>
</dbReference>
<dbReference type="AlphaFoldDB" id="A0A5N3UVK2"/>
<dbReference type="GO" id="GO:0007339">
    <property type="term" value="P:binding of sperm to zona pellucida"/>
    <property type="evidence" value="ECO:0007669"/>
    <property type="project" value="TreeGrafter"/>
</dbReference>
<comment type="caution">
    <text evidence="1">The sequence shown here is derived from an EMBL/GenBank/DDBJ whole genome shotgun (WGS) entry which is preliminary data.</text>
</comment>
<reference evidence="1 3" key="1">
    <citation type="submission" date="2019-06" db="EMBL/GenBank/DDBJ databases">
        <title>Discovery of a novel chromosome fission-fusion reversal in muntjac.</title>
        <authorList>
            <person name="Mudd A.B."/>
            <person name="Bredeson J.V."/>
            <person name="Baum R."/>
            <person name="Hockemeyer D."/>
            <person name="Rokhsar D.S."/>
        </authorList>
    </citation>
    <scope>NUCLEOTIDE SEQUENCE [LARGE SCALE GENOMIC DNA]</scope>
    <source>
        <strain evidence="1">UTSW_UCB_Mm</strain>
        <tissue evidence="1">Fibroblast cell line</tissue>
    </source>
</reference>